<evidence type="ECO:0000313" key="2">
    <source>
        <dbReference type="Proteomes" id="UP000565468"/>
    </source>
</evidence>
<evidence type="ECO:0000313" key="1">
    <source>
        <dbReference type="EMBL" id="NMO95978.1"/>
    </source>
</evidence>
<keyword evidence="2" id="KW-1185">Reference proteome</keyword>
<accession>A0A848M4H8</accession>
<gene>
    <name evidence="1" type="ORF">HII30_09370</name>
</gene>
<protein>
    <submittedName>
        <fullName evidence="1">Uncharacterized protein</fullName>
    </submittedName>
</protein>
<comment type="caution">
    <text evidence="1">The sequence shown here is derived from an EMBL/GenBank/DDBJ whole genome shotgun (WGS) entry which is preliminary data.</text>
</comment>
<dbReference type="RefSeq" id="WP_169504771.1">
    <property type="nucleotide sequence ID" value="NZ_JABBPN010000007.1"/>
</dbReference>
<proteinExistence type="predicted"/>
<organism evidence="1 2">
    <name type="scientific">Paenibacillus lemnae</name>
    <dbReference type="NCBI Taxonomy" id="1330551"/>
    <lineage>
        <taxon>Bacteria</taxon>
        <taxon>Bacillati</taxon>
        <taxon>Bacillota</taxon>
        <taxon>Bacilli</taxon>
        <taxon>Bacillales</taxon>
        <taxon>Paenibacillaceae</taxon>
        <taxon>Paenibacillus</taxon>
    </lineage>
</organism>
<sequence>MFCLIFCSLAVVDWFLLRKEQPTKEKKRKVYRILWFIVPMIAWNAGASHIYGWPNPFDVIELMLGWSNSLLEG</sequence>
<dbReference type="EMBL" id="JABBPN010000007">
    <property type="protein sequence ID" value="NMO95978.1"/>
    <property type="molecule type" value="Genomic_DNA"/>
</dbReference>
<reference evidence="1 2" key="1">
    <citation type="submission" date="2020-04" db="EMBL/GenBank/DDBJ databases">
        <title>Paenibacillus algicola sp. nov., a novel marine bacterium producing alginate lyase.</title>
        <authorList>
            <person name="Huang H."/>
        </authorList>
    </citation>
    <scope>NUCLEOTIDE SEQUENCE [LARGE SCALE GENOMIC DNA]</scope>
    <source>
        <strain evidence="1 2">L7-75</strain>
    </source>
</reference>
<name>A0A848M4H8_PAELE</name>
<dbReference type="Proteomes" id="UP000565468">
    <property type="component" value="Unassembled WGS sequence"/>
</dbReference>
<dbReference type="AlphaFoldDB" id="A0A848M4H8"/>